<accession>A0A0C3S554</accession>
<feature type="transmembrane region" description="Helical" evidence="1">
    <location>
        <begin position="67"/>
        <end position="85"/>
    </location>
</feature>
<feature type="transmembrane region" description="Helical" evidence="1">
    <location>
        <begin position="6"/>
        <end position="23"/>
    </location>
</feature>
<sequence>MLACIIMYAMAATHFSLTISWIFQSDKQSVVAQTTIAQCLTNLTLSTPCTLQHYINANPIPVGSDCLPAIMLTIPIILSDAIVLWRAWVLWGRNRTILAVSAALLLATFGLAVKSTSYQCHLFTTSWLEFVDPYGVASWMLSWVTNVWATGLIGWKAWRHRQLIRGDLRGAINGTQAEKALMLFLESGILY</sequence>
<gene>
    <name evidence="2" type="ORF">PHLGIDRAFT_152158</name>
</gene>
<keyword evidence="3" id="KW-1185">Reference proteome</keyword>
<keyword evidence="1" id="KW-1133">Transmembrane helix</keyword>
<organism evidence="2 3">
    <name type="scientific">Phlebiopsis gigantea (strain 11061_1 CR5-6)</name>
    <name type="common">White-rot fungus</name>
    <name type="synonym">Peniophora gigantea</name>
    <dbReference type="NCBI Taxonomy" id="745531"/>
    <lineage>
        <taxon>Eukaryota</taxon>
        <taxon>Fungi</taxon>
        <taxon>Dikarya</taxon>
        <taxon>Basidiomycota</taxon>
        <taxon>Agaricomycotina</taxon>
        <taxon>Agaricomycetes</taxon>
        <taxon>Polyporales</taxon>
        <taxon>Phanerochaetaceae</taxon>
        <taxon>Phlebiopsis</taxon>
    </lineage>
</organism>
<keyword evidence="1" id="KW-0472">Membrane</keyword>
<evidence type="ECO:0000313" key="2">
    <source>
        <dbReference type="EMBL" id="KIP05407.1"/>
    </source>
</evidence>
<feature type="transmembrane region" description="Helical" evidence="1">
    <location>
        <begin position="136"/>
        <end position="155"/>
    </location>
</feature>
<reference evidence="2 3" key="1">
    <citation type="journal article" date="2014" name="PLoS Genet.">
        <title>Analysis of the Phlebiopsis gigantea genome, transcriptome and secretome provides insight into its pioneer colonization strategies of wood.</title>
        <authorList>
            <person name="Hori C."/>
            <person name="Ishida T."/>
            <person name="Igarashi K."/>
            <person name="Samejima M."/>
            <person name="Suzuki H."/>
            <person name="Master E."/>
            <person name="Ferreira P."/>
            <person name="Ruiz-Duenas F.J."/>
            <person name="Held B."/>
            <person name="Canessa P."/>
            <person name="Larrondo L.F."/>
            <person name="Schmoll M."/>
            <person name="Druzhinina I.S."/>
            <person name="Kubicek C.P."/>
            <person name="Gaskell J.A."/>
            <person name="Kersten P."/>
            <person name="St John F."/>
            <person name="Glasner J."/>
            <person name="Sabat G."/>
            <person name="Splinter BonDurant S."/>
            <person name="Syed K."/>
            <person name="Yadav J."/>
            <person name="Mgbeahuruike A.C."/>
            <person name="Kovalchuk A."/>
            <person name="Asiegbu F.O."/>
            <person name="Lackner G."/>
            <person name="Hoffmeister D."/>
            <person name="Rencoret J."/>
            <person name="Gutierrez A."/>
            <person name="Sun H."/>
            <person name="Lindquist E."/>
            <person name="Barry K."/>
            <person name="Riley R."/>
            <person name="Grigoriev I.V."/>
            <person name="Henrissat B."/>
            <person name="Kues U."/>
            <person name="Berka R.M."/>
            <person name="Martinez A.T."/>
            <person name="Covert S.F."/>
            <person name="Blanchette R.A."/>
            <person name="Cullen D."/>
        </authorList>
    </citation>
    <scope>NUCLEOTIDE SEQUENCE [LARGE SCALE GENOMIC DNA]</scope>
    <source>
        <strain evidence="2 3">11061_1 CR5-6</strain>
    </source>
</reference>
<dbReference type="OrthoDB" id="3214103at2759"/>
<protein>
    <submittedName>
        <fullName evidence="2">Uncharacterized protein</fullName>
    </submittedName>
</protein>
<feature type="transmembrane region" description="Helical" evidence="1">
    <location>
        <begin position="97"/>
        <end position="116"/>
    </location>
</feature>
<dbReference type="EMBL" id="KN840544">
    <property type="protein sequence ID" value="KIP05407.1"/>
    <property type="molecule type" value="Genomic_DNA"/>
</dbReference>
<dbReference type="AlphaFoldDB" id="A0A0C3S554"/>
<keyword evidence="1" id="KW-0812">Transmembrane</keyword>
<evidence type="ECO:0000313" key="3">
    <source>
        <dbReference type="Proteomes" id="UP000053257"/>
    </source>
</evidence>
<proteinExistence type="predicted"/>
<dbReference type="HOGENOM" id="CLU_1421882_0_0_1"/>
<evidence type="ECO:0000256" key="1">
    <source>
        <dbReference type="SAM" id="Phobius"/>
    </source>
</evidence>
<name>A0A0C3S554_PHLG1</name>
<dbReference type="Proteomes" id="UP000053257">
    <property type="component" value="Unassembled WGS sequence"/>
</dbReference>